<dbReference type="EMBL" id="JBHMEW010000068">
    <property type="protein sequence ID" value="MFB9213380.1"/>
    <property type="molecule type" value="Genomic_DNA"/>
</dbReference>
<comment type="caution">
    <text evidence="1">The sequence shown here is derived from an EMBL/GenBank/DDBJ whole genome shotgun (WGS) entry which is preliminary data.</text>
</comment>
<dbReference type="Pfam" id="PF13671">
    <property type="entry name" value="AAA_33"/>
    <property type="match status" value="1"/>
</dbReference>
<dbReference type="PANTHER" id="PTHR37807">
    <property type="entry name" value="OS07G0160300 PROTEIN"/>
    <property type="match status" value="1"/>
</dbReference>
<proteinExistence type="predicted"/>
<sequence>MMIIVAGLPGSGKSFFAVRLADRVGAQYINSDKVRNALKKRGQYSLSDKFKVYREMVQLAEEGLQKKLPIVVDATFYLRSIRDMFYDLAGKWGVPVFLIEIIAKENLIQKRLRQDRKDSQADFLVYQKVKEAFELIGRPHLILKSTDDNIEQLLEDALQYVGVTYGK</sequence>
<gene>
    <name evidence="1" type="ORF">ACFFUR_16310</name>
</gene>
<dbReference type="SUPFAM" id="SSF52540">
    <property type="entry name" value="P-loop containing nucleoside triphosphate hydrolases"/>
    <property type="match status" value="1"/>
</dbReference>
<dbReference type="Gene3D" id="3.40.50.300">
    <property type="entry name" value="P-loop containing nucleotide triphosphate hydrolases"/>
    <property type="match status" value="1"/>
</dbReference>
<reference evidence="1 2" key="1">
    <citation type="submission" date="2024-09" db="EMBL/GenBank/DDBJ databases">
        <authorList>
            <person name="Sun Q."/>
            <person name="Mori K."/>
        </authorList>
    </citation>
    <scope>NUCLEOTIDE SEQUENCE [LARGE SCALE GENOMIC DNA]</scope>
    <source>
        <strain evidence="1 2">CECT 7682</strain>
    </source>
</reference>
<dbReference type="RefSeq" id="WP_290249092.1">
    <property type="nucleotide sequence ID" value="NZ_JAUFQT010000002.1"/>
</dbReference>
<name>A0ABV5JB72_9BACT</name>
<protein>
    <submittedName>
        <fullName evidence="1">AAA family ATPase</fullName>
    </submittedName>
</protein>
<organism evidence="1 2">
    <name type="scientific">Echinicola jeungdonensis</name>
    <dbReference type="NCBI Taxonomy" id="709343"/>
    <lineage>
        <taxon>Bacteria</taxon>
        <taxon>Pseudomonadati</taxon>
        <taxon>Bacteroidota</taxon>
        <taxon>Cytophagia</taxon>
        <taxon>Cytophagales</taxon>
        <taxon>Cyclobacteriaceae</taxon>
        <taxon>Echinicola</taxon>
    </lineage>
</organism>
<evidence type="ECO:0000313" key="1">
    <source>
        <dbReference type="EMBL" id="MFB9213380.1"/>
    </source>
</evidence>
<dbReference type="Proteomes" id="UP001589654">
    <property type="component" value="Unassembled WGS sequence"/>
</dbReference>
<keyword evidence="2" id="KW-1185">Reference proteome</keyword>
<evidence type="ECO:0000313" key="2">
    <source>
        <dbReference type="Proteomes" id="UP001589654"/>
    </source>
</evidence>
<dbReference type="PANTHER" id="PTHR37807:SF3">
    <property type="entry name" value="OS07G0160300 PROTEIN"/>
    <property type="match status" value="1"/>
</dbReference>
<accession>A0ABV5JB72</accession>
<dbReference type="InterPro" id="IPR027417">
    <property type="entry name" value="P-loop_NTPase"/>
</dbReference>